<keyword evidence="4" id="KW-0732">Signal</keyword>
<comment type="subcellular location">
    <subcellularLocation>
        <location evidence="1">Periplasm</location>
    </subcellularLocation>
</comment>
<dbReference type="RefSeq" id="WP_099071550.1">
    <property type="nucleotide sequence ID" value="NZ_LAHD01000118.1"/>
</dbReference>
<gene>
    <name evidence="8" type="ORF">VF08_29240</name>
</gene>
<dbReference type="GO" id="GO:0042626">
    <property type="term" value="F:ATPase-coupled transmembrane transporter activity"/>
    <property type="evidence" value="ECO:0007669"/>
    <property type="project" value="InterPro"/>
</dbReference>
<evidence type="ECO:0000256" key="1">
    <source>
        <dbReference type="ARBA" id="ARBA00004418"/>
    </source>
</evidence>
<dbReference type="GO" id="GO:0016020">
    <property type="term" value="C:membrane"/>
    <property type="evidence" value="ECO:0007669"/>
    <property type="project" value="InterPro"/>
</dbReference>
<evidence type="ECO:0000313" key="8">
    <source>
        <dbReference type="EMBL" id="PHJ97148.1"/>
    </source>
</evidence>
<organism evidence="8 9">
    <name type="scientific">Nostoc linckia z8</name>
    <dbReference type="NCBI Taxonomy" id="1628746"/>
    <lineage>
        <taxon>Bacteria</taxon>
        <taxon>Bacillati</taxon>
        <taxon>Cyanobacteriota</taxon>
        <taxon>Cyanophyceae</taxon>
        <taxon>Nostocales</taxon>
        <taxon>Nostocaceae</taxon>
        <taxon>Nostoc</taxon>
    </lineage>
</organism>
<dbReference type="Proteomes" id="UP000222310">
    <property type="component" value="Unassembled WGS sequence"/>
</dbReference>
<dbReference type="FunFam" id="3.40.190.10:FF:000050">
    <property type="entry name" value="Sulfonate ABC transporter substrate-binding protein"/>
    <property type="match status" value="1"/>
</dbReference>
<dbReference type="InterPro" id="IPR015168">
    <property type="entry name" value="SsuA/THI5"/>
</dbReference>
<comment type="caution">
    <text evidence="8">The sequence shown here is derived from an EMBL/GenBank/DDBJ whole genome shotgun (WGS) entry which is preliminary data.</text>
</comment>
<dbReference type="Gene3D" id="3.40.190.10">
    <property type="entry name" value="Periplasmic binding protein-like II"/>
    <property type="match status" value="2"/>
</dbReference>
<dbReference type="EMBL" id="LAHD01000118">
    <property type="protein sequence ID" value="PHJ97148.1"/>
    <property type="molecule type" value="Genomic_DNA"/>
</dbReference>
<dbReference type="Pfam" id="PF09084">
    <property type="entry name" value="NMT1"/>
    <property type="match status" value="1"/>
</dbReference>
<dbReference type="SUPFAM" id="SSF53850">
    <property type="entry name" value="Periplasmic binding protein-like II"/>
    <property type="match status" value="1"/>
</dbReference>
<evidence type="ECO:0000313" key="9">
    <source>
        <dbReference type="Proteomes" id="UP000222310"/>
    </source>
</evidence>
<keyword evidence="3" id="KW-0813">Transport</keyword>
<evidence type="ECO:0000256" key="6">
    <source>
        <dbReference type="ARBA" id="ARBA00070228"/>
    </source>
</evidence>
<dbReference type="GO" id="GO:0042597">
    <property type="term" value="C:periplasmic space"/>
    <property type="evidence" value="ECO:0007669"/>
    <property type="project" value="UniProtKB-SubCell"/>
</dbReference>
<reference evidence="8 9" key="1">
    <citation type="submission" date="2015-02" db="EMBL/GenBank/DDBJ databases">
        <title>Nostoc linckia genome annotation.</title>
        <authorList>
            <person name="Zhou Z."/>
        </authorList>
    </citation>
    <scope>NUCLEOTIDE SEQUENCE [LARGE SCALE GENOMIC DNA]</scope>
    <source>
        <strain evidence="9">z8</strain>
    </source>
</reference>
<evidence type="ECO:0000259" key="7">
    <source>
        <dbReference type="SMART" id="SM00062"/>
    </source>
</evidence>
<protein>
    <recommendedName>
        <fullName evidence="6">Putative aliphatic sulfonates-binding protein</fullName>
    </recommendedName>
</protein>
<dbReference type="PROSITE" id="PS51257">
    <property type="entry name" value="PROKAR_LIPOPROTEIN"/>
    <property type="match status" value="1"/>
</dbReference>
<feature type="domain" description="Solute-binding protein family 3/N-terminal" evidence="7">
    <location>
        <begin position="47"/>
        <end position="262"/>
    </location>
</feature>
<evidence type="ECO:0000256" key="3">
    <source>
        <dbReference type="ARBA" id="ARBA00022448"/>
    </source>
</evidence>
<dbReference type="SMART" id="SM00062">
    <property type="entry name" value="PBPb"/>
    <property type="match status" value="1"/>
</dbReference>
<evidence type="ECO:0000256" key="2">
    <source>
        <dbReference type="ARBA" id="ARBA00010742"/>
    </source>
</evidence>
<evidence type="ECO:0000256" key="5">
    <source>
        <dbReference type="ARBA" id="ARBA00055538"/>
    </source>
</evidence>
<dbReference type="AlphaFoldDB" id="A0A9Q5Z738"/>
<evidence type="ECO:0000256" key="4">
    <source>
        <dbReference type="ARBA" id="ARBA00022729"/>
    </source>
</evidence>
<comment type="function">
    <text evidence="5">Part of a binding-protein-dependent transport system for aliphatic sulfonates. Putative binding protein.</text>
</comment>
<accession>A0A9Q5Z738</accession>
<dbReference type="NCBIfam" id="TIGR01728">
    <property type="entry name" value="SsuA_fam"/>
    <property type="match status" value="1"/>
</dbReference>
<dbReference type="InterPro" id="IPR001638">
    <property type="entry name" value="Solute-binding_3/MltF_N"/>
</dbReference>
<comment type="similarity">
    <text evidence="2">Belongs to the bacterial solute-binding protein SsuA/TauA family.</text>
</comment>
<dbReference type="InterPro" id="IPR010067">
    <property type="entry name" value="ABC_SsuA_sub-bd"/>
</dbReference>
<name>A0A9Q5Z738_NOSLI</name>
<proteinExistence type="inferred from homology"/>
<sequence length="342" mass="37314">MVAQKTNFLVLLIAGVFTVSTSLVSCKAPNTPEKAAIAASSGIKTKVVRMGYMTAGDITRSRQVLEKRLNPLGIKIEWAKFTAGPQLLEAMNVGSLDVGAVGETPPIFAQVTGIPFVYIASTKPPTGEGTAIVVHKDSPIKTVADLKGKTLAFQRATASQYFVVKALQEAGLKLSDVKHLNLISPETRAAFIRRSIDAGVINDPQLAEFQRTVGVRILRDGKGITTQGGYWLAARSFVKDNPELVKIILEEVNNVGKWAEANPRDVAEIIGRDAKLDISTLEKVVRRRRYTLRPINDEILSGQQKIADLFYEQKFITKKINVKEAALSSEEYAAVTPSEIKP</sequence>
<dbReference type="PANTHER" id="PTHR30024:SF42">
    <property type="entry name" value="ALIPHATIC SULFONATES-BINDING PROTEIN-RELATED"/>
    <property type="match status" value="1"/>
</dbReference>
<dbReference type="GeneID" id="57096532"/>
<dbReference type="PANTHER" id="PTHR30024">
    <property type="entry name" value="ALIPHATIC SULFONATES-BINDING PROTEIN-RELATED"/>
    <property type="match status" value="1"/>
</dbReference>